<sequence>MKMYFKLKNDLIVVDNIVFLGHKLVIPNSLRQNYLNILHETHSGIERTRLKARQSLYWPNINKDIEVLISNCNTCNVHRRNNPRLPMLSNDVPTRPWEIIASDILEFGGKSFLVIFDYFSKWIEVLTLQSKTAQELIGKFKLTFAYHGIPDVIISDNMPYSSFEFKKFCSENGIRQNTSSPRYPRGNSISERAVGIAKGMLRKNGIENLSSSLFAYRNSPIVGLDFSPSQLLMGRCLKDKLPIVASKLIPCSYDSFIVQEFIKKTQEKNKEYFDRGTVEAKECKPGDNVYFKLDPSESWRKGRVIDQHSTRSYLIESESNNVCRRNREHIFIPNHDGLADNNANVTPLNDCSSVNNNVNNTDCTDSDCNGRRKRVVQKPMRYR</sequence>
<dbReference type="InterPro" id="IPR001584">
    <property type="entry name" value="Integrase_cat-core"/>
</dbReference>
<dbReference type="Gene3D" id="1.10.340.70">
    <property type="match status" value="1"/>
</dbReference>
<accession>A0A8D8Z253</accession>
<dbReference type="EMBL" id="HBUF01407517">
    <property type="protein sequence ID" value="CAG6738367.1"/>
    <property type="molecule type" value="Transcribed_RNA"/>
</dbReference>
<dbReference type="InterPro" id="IPR050951">
    <property type="entry name" value="Retrovirus_Pol_polyprotein"/>
</dbReference>
<dbReference type="FunFam" id="1.10.340.70:FF:000003">
    <property type="entry name" value="Protein CBG25708"/>
    <property type="match status" value="1"/>
</dbReference>
<dbReference type="AlphaFoldDB" id="A0A8D8Z253"/>
<organism evidence="3">
    <name type="scientific">Cacopsylla melanoneura</name>
    <dbReference type="NCBI Taxonomy" id="428564"/>
    <lineage>
        <taxon>Eukaryota</taxon>
        <taxon>Metazoa</taxon>
        <taxon>Ecdysozoa</taxon>
        <taxon>Arthropoda</taxon>
        <taxon>Hexapoda</taxon>
        <taxon>Insecta</taxon>
        <taxon>Pterygota</taxon>
        <taxon>Neoptera</taxon>
        <taxon>Paraneoptera</taxon>
        <taxon>Hemiptera</taxon>
        <taxon>Sternorrhyncha</taxon>
        <taxon>Psylloidea</taxon>
        <taxon>Psyllidae</taxon>
        <taxon>Psyllinae</taxon>
        <taxon>Cacopsylla</taxon>
    </lineage>
</organism>
<dbReference type="EC" id="2.7.7.49" evidence="1"/>
<dbReference type="GO" id="GO:0015074">
    <property type="term" value="P:DNA integration"/>
    <property type="evidence" value="ECO:0007669"/>
    <property type="project" value="InterPro"/>
</dbReference>
<evidence type="ECO:0000313" key="3">
    <source>
        <dbReference type="EMBL" id="CAG6738367.1"/>
    </source>
</evidence>
<dbReference type="FunFam" id="3.30.420.10:FF:000063">
    <property type="entry name" value="Retrovirus-related Pol polyprotein from transposon 297-like Protein"/>
    <property type="match status" value="1"/>
</dbReference>
<dbReference type="Pfam" id="PF17921">
    <property type="entry name" value="Integrase_H2C2"/>
    <property type="match status" value="1"/>
</dbReference>
<evidence type="ECO:0000256" key="1">
    <source>
        <dbReference type="ARBA" id="ARBA00012493"/>
    </source>
</evidence>
<dbReference type="Gene3D" id="3.30.420.10">
    <property type="entry name" value="Ribonuclease H-like superfamily/Ribonuclease H"/>
    <property type="match status" value="1"/>
</dbReference>
<dbReference type="InterPro" id="IPR012337">
    <property type="entry name" value="RNaseH-like_sf"/>
</dbReference>
<dbReference type="GO" id="GO:0003676">
    <property type="term" value="F:nucleic acid binding"/>
    <property type="evidence" value="ECO:0007669"/>
    <property type="project" value="InterPro"/>
</dbReference>
<dbReference type="Pfam" id="PF00665">
    <property type="entry name" value="rve"/>
    <property type="match status" value="1"/>
</dbReference>
<dbReference type="SUPFAM" id="SSF53098">
    <property type="entry name" value="Ribonuclease H-like"/>
    <property type="match status" value="1"/>
</dbReference>
<proteinExistence type="predicted"/>
<dbReference type="PROSITE" id="PS50994">
    <property type="entry name" value="INTEGRASE"/>
    <property type="match status" value="1"/>
</dbReference>
<dbReference type="InterPro" id="IPR041588">
    <property type="entry name" value="Integrase_H2C2"/>
</dbReference>
<dbReference type="InterPro" id="IPR036397">
    <property type="entry name" value="RNaseH_sf"/>
</dbReference>
<dbReference type="GO" id="GO:0003964">
    <property type="term" value="F:RNA-directed DNA polymerase activity"/>
    <property type="evidence" value="ECO:0007669"/>
    <property type="project" value="UniProtKB-EC"/>
</dbReference>
<reference evidence="3" key="1">
    <citation type="submission" date="2021-05" db="EMBL/GenBank/DDBJ databases">
        <authorList>
            <person name="Alioto T."/>
            <person name="Alioto T."/>
            <person name="Gomez Garrido J."/>
        </authorList>
    </citation>
    <scope>NUCLEOTIDE SEQUENCE</scope>
</reference>
<feature type="domain" description="Integrase catalytic" evidence="2">
    <location>
        <begin position="92"/>
        <end position="203"/>
    </location>
</feature>
<evidence type="ECO:0000259" key="2">
    <source>
        <dbReference type="PROSITE" id="PS50994"/>
    </source>
</evidence>
<name>A0A8D8Z253_9HEMI</name>
<protein>
    <recommendedName>
        <fullName evidence="1">RNA-directed DNA polymerase</fullName>
        <ecNumber evidence="1">2.7.7.49</ecNumber>
    </recommendedName>
</protein>
<dbReference type="PANTHER" id="PTHR37984:SF7">
    <property type="entry name" value="INTEGRASE CATALYTIC DOMAIN-CONTAINING PROTEIN"/>
    <property type="match status" value="1"/>
</dbReference>
<dbReference type="PANTHER" id="PTHR37984">
    <property type="entry name" value="PROTEIN CBG26694"/>
    <property type="match status" value="1"/>
</dbReference>